<dbReference type="OrthoDB" id="7481291at2759"/>
<accession>A0A834ICT4</accession>
<evidence type="ECO:0000256" key="3">
    <source>
        <dbReference type="SAM" id="MobiDB-lite"/>
    </source>
</evidence>
<dbReference type="GO" id="GO:0033204">
    <property type="term" value="F:ribonuclease P RNA binding"/>
    <property type="evidence" value="ECO:0007669"/>
    <property type="project" value="TreeGrafter"/>
</dbReference>
<dbReference type="InterPro" id="IPR038085">
    <property type="entry name" value="Rnp2-like_sf"/>
</dbReference>
<dbReference type="SUPFAM" id="SSF160350">
    <property type="entry name" value="Rnp2-like"/>
    <property type="match status" value="1"/>
</dbReference>
<dbReference type="PANTHER" id="PTHR15441:SF1">
    <property type="entry name" value="RIBONUCLEASE P PROTEIN SUBUNIT P14"/>
    <property type="match status" value="1"/>
</dbReference>
<feature type="compositionally biased region" description="Basic and acidic residues" evidence="3">
    <location>
        <begin position="163"/>
        <end position="175"/>
    </location>
</feature>
<dbReference type="GO" id="GO:0030681">
    <property type="term" value="C:multimeric ribonuclease P complex"/>
    <property type="evidence" value="ECO:0007669"/>
    <property type="project" value="TreeGrafter"/>
</dbReference>
<dbReference type="Gene3D" id="3.30.70.3250">
    <property type="entry name" value="Ribonuclease P, Pop5 subunit"/>
    <property type="match status" value="1"/>
</dbReference>
<keyword evidence="2" id="KW-0819">tRNA processing</keyword>
<dbReference type="EMBL" id="JAACXV010009484">
    <property type="protein sequence ID" value="KAF7275663.1"/>
    <property type="molecule type" value="Genomic_DNA"/>
</dbReference>
<sequence length="184" mass="21152">MLYLGTEQLLFKRTGAYTHGNEMSKYYYLDVSMVFEFQKEVTPAYFKKYILESIKQIFGEFAAAAIQIDILKFNPETLRAVLRVPKEFYIKLRASLTLSGQFEGVKCSYIVHKASPLLLALQGSDCFDKFKIMQTCMTKFPTLYNRELNDDDEIASMSEAEQNAERDLQNIEKEVSSPSSNKSE</sequence>
<name>A0A834ICT4_RHYFE</name>
<feature type="region of interest" description="Disordered" evidence="3">
    <location>
        <begin position="154"/>
        <end position="184"/>
    </location>
</feature>
<dbReference type="Pfam" id="PF01900">
    <property type="entry name" value="RNase_P_Rpp14"/>
    <property type="match status" value="1"/>
</dbReference>
<evidence type="ECO:0000256" key="1">
    <source>
        <dbReference type="ARBA" id="ARBA00010800"/>
    </source>
</evidence>
<protein>
    <submittedName>
        <fullName evidence="4">Uncharacterized protein</fullName>
    </submittedName>
</protein>
<dbReference type="PANTHER" id="PTHR15441">
    <property type="entry name" value="RIBONUCLEASE P PROTEIN SUBUNIT P14"/>
    <property type="match status" value="1"/>
</dbReference>
<dbReference type="GO" id="GO:0005730">
    <property type="term" value="C:nucleolus"/>
    <property type="evidence" value="ECO:0007669"/>
    <property type="project" value="TreeGrafter"/>
</dbReference>
<comment type="similarity">
    <text evidence="1">Belongs to the eukaryotic/archaeal RNase P protein component 2 family.</text>
</comment>
<organism evidence="4 5">
    <name type="scientific">Rhynchophorus ferrugineus</name>
    <name type="common">Red palm weevil</name>
    <name type="synonym">Curculio ferrugineus</name>
    <dbReference type="NCBI Taxonomy" id="354439"/>
    <lineage>
        <taxon>Eukaryota</taxon>
        <taxon>Metazoa</taxon>
        <taxon>Ecdysozoa</taxon>
        <taxon>Arthropoda</taxon>
        <taxon>Hexapoda</taxon>
        <taxon>Insecta</taxon>
        <taxon>Pterygota</taxon>
        <taxon>Neoptera</taxon>
        <taxon>Endopterygota</taxon>
        <taxon>Coleoptera</taxon>
        <taxon>Polyphaga</taxon>
        <taxon>Cucujiformia</taxon>
        <taxon>Curculionidae</taxon>
        <taxon>Dryophthorinae</taxon>
        <taxon>Rhynchophorus</taxon>
    </lineage>
</organism>
<dbReference type="Proteomes" id="UP000625711">
    <property type="component" value="Unassembled WGS sequence"/>
</dbReference>
<dbReference type="InterPro" id="IPR002759">
    <property type="entry name" value="Pop5/Rpp14/Rnp2-like"/>
</dbReference>
<evidence type="ECO:0000256" key="2">
    <source>
        <dbReference type="ARBA" id="ARBA00022694"/>
    </source>
</evidence>
<dbReference type="GO" id="GO:0001682">
    <property type="term" value="P:tRNA 5'-leader removal"/>
    <property type="evidence" value="ECO:0007669"/>
    <property type="project" value="InterPro"/>
</dbReference>
<dbReference type="AlphaFoldDB" id="A0A834ICT4"/>
<reference evidence="4" key="1">
    <citation type="submission" date="2020-08" db="EMBL/GenBank/DDBJ databases">
        <title>Genome sequencing and assembly of the red palm weevil Rhynchophorus ferrugineus.</title>
        <authorList>
            <person name="Dias G.B."/>
            <person name="Bergman C.M."/>
            <person name="Manee M."/>
        </authorList>
    </citation>
    <scope>NUCLEOTIDE SEQUENCE</scope>
    <source>
        <strain evidence="4">AA-2017</strain>
        <tissue evidence="4">Whole larva</tissue>
    </source>
</reference>
<evidence type="ECO:0000313" key="5">
    <source>
        <dbReference type="Proteomes" id="UP000625711"/>
    </source>
</evidence>
<proteinExistence type="inferred from homology"/>
<gene>
    <name evidence="4" type="ORF">GWI33_011449</name>
</gene>
<evidence type="ECO:0000313" key="4">
    <source>
        <dbReference type="EMBL" id="KAF7275663.1"/>
    </source>
</evidence>
<keyword evidence="5" id="KW-1185">Reference proteome</keyword>
<comment type="caution">
    <text evidence="4">The sequence shown here is derived from an EMBL/GenBank/DDBJ whole genome shotgun (WGS) entry which is preliminary data.</text>
</comment>